<keyword evidence="1" id="KW-0472">Membrane</keyword>
<dbReference type="RefSeq" id="XP_001211022.1">
    <property type="nucleotide sequence ID" value="XM_001211022.1"/>
</dbReference>
<dbReference type="Proteomes" id="UP000007963">
    <property type="component" value="Unassembled WGS sequence"/>
</dbReference>
<dbReference type="OMA" id="MSQIFTI"/>
<keyword evidence="1" id="KW-0812">Transmembrane</keyword>
<dbReference type="InterPro" id="IPR057514">
    <property type="entry name" value="NTF2_SigF"/>
</dbReference>
<dbReference type="OrthoDB" id="2344312at2759"/>
<evidence type="ECO:0000313" key="3">
    <source>
        <dbReference type="EMBL" id="EAU39582.1"/>
    </source>
</evidence>
<dbReference type="VEuPathDB" id="FungiDB:ATEG_00936"/>
<dbReference type="GeneID" id="4355699"/>
<dbReference type="AlphaFoldDB" id="Q0CZE8"/>
<sequence length="220" mass="25347">MENPEAEIRDVILNLTQGTPLVQARTIDEYFTSNAVFVHPFCRTWDIEGSRWFVKEIYRWYKIMSPHIEIEVNSVAYDEQHLKIYANISQVFSIWAIPFHSSPVTLTTVLDLVPRTKETPQGVDGQDAQRTLYYITKQEDFYQTSEFVKFLTPSAAVPVYLWQSFATLFCVFGVFVFCLPMTCLGFFLRLLSFFKNMVSTAPGLHDNTENHVDSGNKVTS</sequence>
<protein>
    <recommendedName>
        <fullName evidence="2">SigF-like NTF2-like domain-containing protein</fullName>
    </recommendedName>
</protein>
<feature type="transmembrane region" description="Helical" evidence="1">
    <location>
        <begin position="160"/>
        <end position="188"/>
    </location>
</feature>
<evidence type="ECO:0000256" key="1">
    <source>
        <dbReference type="SAM" id="Phobius"/>
    </source>
</evidence>
<dbReference type="PANTHER" id="PTHR35393">
    <property type="entry name" value="CHROMOSOME 1, WHOLE GENOME SHOTGUN SEQUENCE"/>
    <property type="match status" value="1"/>
</dbReference>
<organism evidence="3 4">
    <name type="scientific">Aspergillus terreus (strain NIH 2624 / FGSC A1156)</name>
    <dbReference type="NCBI Taxonomy" id="341663"/>
    <lineage>
        <taxon>Eukaryota</taxon>
        <taxon>Fungi</taxon>
        <taxon>Dikarya</taxon>
        <taxon>Ascomycota</taxon>
        <taxon>Pezizomycotina</taxon>
        <taxon>Eurotiomycetes</taxon>
        <taxon>Eurotiomycetidae</taxon>
        <taxon>Eurotiales</taxon>
        <taxon>Aspergillaceae</taxon>
        <taxon>Aspergillus</taxon>
        <taxon>Aspergillus subgen. Circumdati</taxon>
    </lineage>
</organism>
<dbReference type="eggNOG" id="ENOG502S534">
    <property type="taxonomic scope" value="Eukaryota"/>
</dbReference>
<keyword evidence="1" id="KW-1133">Transmembrane helix</keyword>
<evidence type="ECO:0000259" key="2">
    <source>
        <dbReference type="Pfam" id="PF24840"/>
    </source>
</evidence>
<dbReference type="STRING" id="341663.Q0CZE8"/>
<dbReference type="EMBL" id="CH476594">
    <property type="protein sequence ID" value="EAU39582.1"/>
    <property type="molecule type" value="Genomic_DNA"/>
</dbReference>
<feature type="domain" description="SigF-like NTF2-like" evidence="2">
    <location>
        <begin position="1"/>
        <end position="175"/>
    </location>
</feature>
<dbReference type="HOGENOM" id="CLU_079426_0_0_1"/>
<reference evidence="4" key="1">
    <citation type="submission" date="2005-09" db="EMBL/GenBank/DDBJ databases">
        <title>Annotation of the Aspergillus terreus NIH2624 genome.</title>
        <authorList>
            <person name="Birren B.W."/>
            <person name="Lander E.S."/>
            <person name="Galagan J.E."/>
            <person name="Nusbaum C."/>
            <person name="Devon K."/>
            <person name="Henn M."/>
            <person name="Ma L.-J."/>
            <person name="Jaffe D.B."/>
            <person name="Butler J."/>
            <person name="Alvarez P."/>
            <person name="Gnerre S."/>
            <person name="Grabherr M."/>
            <person name="Kleber M."/>
            <person name="Mauceli E.W."/>
            <person name="Brockman W."/>
            <person name="Rounsley S."/>
            <person name="Young S.K."/>
            <person name="LaButti K."/>
            <person name="Pushparaj V."/>
            <person name="DeCaprio D."/>
            <person name="Crawford M."/>
            <person name="Koehrsen M."/>
            <person name="Engels R."/>
            <person name="Montgomery P."/>
            <person name="Pearson M."/>
            <person name="Howarth C."/>
            <person name="Larson L."/>
            <person name="Luoma S."/>
            <person name="White J."/>
            <person name="Alvarado L."/>
            <person name="Kodira C.D."/>
            <person name="Zeng Q."/>
            <person name="Oleary S."/>
            <person name="Yandava C."/>
            <person name="Denning D.W."/>
            <person name="Nierman W.C."/>
            <person name="Milne T."/>
            <person name="Madden K."/>
        </authorList>
    </citation>
    <scope>NUCLEOTIDE SEQUENCE [LARGE SCALE GENOMIC DNA]</scope>
    <source>
        <strain evidence="4">NIH 2624 / FGSC A1156</strain>
    </source>
</reference>
<evidence type="ECO:0000313" key="4">
    <source>
        <dbReference type="Proteomes" id="UP000007963"/>
    </source>
</evidence>
<proteinExistence type="predicted"/>
<dbReference type="Pfam" id="PF24840">
    <property type="entry name" value="NTF2_SigF"/>
    <property type="match status" value="1"/>
</dbReference>
<gene>
    <name evidence="3" type="ORF">ATEG_00936</name>
</gene>
<dbReference type="PANTHER" id="PTHR35393:SF1">
    <property type="entry name" value="SNOAL-LIKE DOMAIN-CONTAINING PROTEIN"/>
    <property type="match status" value="1"/>
</dbReference>
<accession>Q0CZE8</accession>
<name>Q0CZE8_ASPTN</name>